<dbReference type="Proteomes" id="UP000563523">
    <property type="component" value="Unassembled WGS sequence"/>
</dbReference>
<sequence>MRVVGGQFRGLNLQAVKGQQTRPTSDKVKESIFNILTPYLRADMTGLDLFAGTGALGIEAYSRGIKDVYLVDKSSRAIAVMTANVQKTHQEVDFTIWKQTAAQALNHLAQEQVKLGLLLLDPPYRLRITPQIVENCLQQGLLKQGALIMLETDYLLPETRPSQCQLVTRKQYGQTFVEIWQYQGEEDD</sequence>
<dbReference type="SUPFAM" id="SSF53335">
    <property type="entry name" value="S-adenosyl-L-methionine-dependent methyltransferases"/>
    <property type="match status" value="1"/>
</dbReference>
<dbReference type="RefSeq" id="WP_176941882.1">
    <property type="nucleotide sequence ID" value="NZ_JABZEC010000001.1"/>
</dbReference>
<accession>A0A850R109</accession>
<keyword evidence="1 3" id="KW-0489">Methyltransferase</keyword>
<organism evidence="3 4">
    <name type="scientific">Bombilactobacillus apium</name>
    <dbReference type="NCBI Taxonomy" id="2675299"/>
    <lineage>
        <taxon>Bacteria</taxon>
        <taxon>Bacillati</taxon>
        <taxon>Bacillota</taxon>
        <taxon>Bacilli</taxon>
        <taxon>Lactobacillales</taxon>
        <taxon>Lactobacillaceae</taxon>
        <taxon>Bombilactobacillus</taxon>
    </lineage>
</organism>
<dbReference type="NCBIfam" id="TIGR00095">
    <property type="entry name" value="16S rRNA (guanine(966)-N(2))-methyltransferase RsmD"/>
    <property type="match status" value="1"/>
</dbReference>
<keyword evidence="4" id="KW-1185">Reference proteome</keyword>
<dbReference type="EMBL" id="JABZEC010000001">
    <property type="protein sequence ID" value="NVY95711.1"/>
    <property type="molecule type" value="Genomic_DNA"/>
</dbReference>
<comment type="caution">
    <text evidence="3">The sequence shown here is derived from an EMBL/GenBank/DDBJ whole genome shotgun (WGS) entry which is preliminary data.</text>
</comment>
<dbReference type="PANTHER" id="PTHR43542">
    <property type="entry name" value="METHYLTRANSFERASE"/>
    <property type="match status" value="1"/>
</dbReference>
<dbReference type="InterPro" id="IPR029063">
    <property type="entry name" value="SAM-dependent_MTases_sf"/>
</dbReference>
<evidence type="ECO:0000313" key="3">
    <source>
        <dbReference type="EMBL" id="NVY95711.1"/>
    </source>
</evidence>
<dbReference type="Pfam" id="PF03602">
    <property type="entry name" value="Cons_hypoth95"/>
    <property type="match status" value="1"/>
</dbReference>
<proteinExistence type="predicted"/>
<protein>
    <submittedName>
        <fullName evidence="3">16S rRNA (Guanine(966)-N(2))-methyltransferase RsmD</fullName>
        <ecNumber evidence="3">2.1.1.171</ecNumber>
    </submittedName>
</protein>
<name>A0A850R109_9LACO</name>
<dbReference type="PIRSF" id="PIRSF004553">
    <property type="entry name" value="CHP00095"/>
    <property type="match status" value="1"/>
</dbReference>
<dbReference type="EC" id="2.1.1.171" evidence="3"/>
<keyword evidence="2 3" id="KW-0808">Transferase</keyword>
<evidence type="ECO:0000256" key="1">
    <source>
        <dbReference type="ARBA" id="ARBA00022603"/>
    </source>
</evidence>
<dbReference type="Gene3D" id="3.40.50.150">
    <property type="entry name" value="Vaccinia Virus protein VP39"/>
    <property type="match status" value="1"/>
</dbReference>
<dbReference type="AlphaFoldDB" id="A0A850R109"/>
<dbReference type="PANTHER" id="PTHR43542:SF1">
    <property type="entry name" value="METHYLTRANSFERASE"/>
    <property type="match status" value="1"/>
</dbReference>
<evidence type="ECO:0000256" key="2">
    <source>
        <dbReference type="ARBA" id="ARBA00022679"/>
    </source>
</evidence>
<dbReference type="CDD" id="cd02440">
    <property type="entry name" value="AdoMet_MTases"/>
    <property type="match status" value="1"/>
</dbReference>
<dbReference type="GO" id="GO:0052913">
    <property type="term" value="F:16S rRNA (guanine(966)-N(2))-methyltransferase activity"/>
    <property type="evidence" value="ECO:0007669"/>
    <property type="project" value="UniProtKB-EC"/>
</dbReference>
<dbReference type="InterPro" id="IPR004398">
    <property type="entry name" value="RNA_MeTrfase_RsmD"/>
</dbReference>
<evidence type="ECO:0000313" key="4">
    <source>
        <dbReference type="Proteomes" id="UP000563523"/>
    </source>
</evidence>
<reference evidence="3 4" key="1">
    <citation type="submission" date="2020-06" db="EMBL/GenBank/DDBJ databases">
        <authorList>
            <person name="Kang J."/>
        </authorList>
    </citation>
    <scope>NUCLEOTIDE SEQUENCE [LARGE SCALE GENOMIC DNA]</scope>
    <source>
        <strain evidence="3 4">DCY120</strain>
    </source>
</reference>
<gene>
    <name evidence="3" type="primary">rsmD</name>
    <name evidence="3" type="ORF">HU830_00610</name>
</gene>